<protein>
    <submittedName>
        <fullName evidence="1">Uncharacterized protein</fullName>
    </submittedName>
</protein>
<evidence type="ECO:0000313" key="1">
    <source>
        <dbReference type="EMBL" id="VFK78446.1"/>
    </source>
</evidence>
<accession>A0A451BJN5</accession>
<dbReference type="EMBL" id="CAADHB010000015">
    <property type="protein sequence ID" value="VFK78446.1"/>
    <property type="molecule type" value="Genomic_DNA"/>
</dbReference>
<name>A0A451BJN5_9GAMM</name>
<proteinExistence type="predicted"/>
<gene>
    <name evidence="1" type="ORF">BECKSD772D_GA0070982_101520</name>
</gene>
<sequence>MWETCGKTVGFSTELPHVREAKSTDCPHGIRPPGNSYLPTDFSEEAILFSLPTRSGEEPFINAGSCIVGLRRSLARPLLCLADVQHPFRIGELCQMLLRNLIFTLSLGESNKMLPPMKIDHSIQRIPKRGECPFRVTDNDFFQWIPFRMGVYRAWRRGNMGHGVSRVFRNRIAVHHGAVYPGLHSEIHLQMGNDFRKNRESVRNPIFSMRLSRVPDAFRQRFSFRPTSVY</sequence>
<dbReference type="AlphaFoldDB" id="A0A451BJN5"/>
<organism evidence="1">
    <name type="scientific">Candidatus Kentrum sp. SD</name>
    <dbReference type="NCBI Taxonomy" id="2126332"/>
    <lineage>
        <taxon>Bacteria</taxon>
        <taxon>Pseudomonadati</taxon>
        <taxon>Pseudomonadota</taxon>
        <taxon>Gammaproteobacteria</taxon>
        <taxon>Candidatus Kentrum</taxon>
    </lineage>
</organism>
<reference evidence="1" key="1">
    <citation type="submission" date="2019-02" db="EMBL/GenBank/DDBJ databases">
        <authorList>
            <person name="Gruber-Vodicka R. H."/>
            <person name="Seah K. B. B."/>
        </authorList>
    </citation>
    <scope>NUCLEOTIDE SEQUENCE</scope>
    <source>
        <strain evidence="1">BECK_S127</strain>
    </source>
</reference>